<dbReference type="Proteomes" id="UP000284379">
    <property type="component" value="Unassembled WGS sequence"/>
</dbReference>
<dbReference type="NCBIfam" id="TIGR04131">
    <property type="entry name" value="Bac_Flav_CTERM"/>
    <property type="match status" value="1"/>
</dbReference>
<name>A0A413VN19_9BACE</name>
<dbReference type="EMBL" id="QSGO01000007">
    <property type="protein sequence ID" value="RHB34952.1"/>
    <property type="molecule type" value="Genomic_DNA"/>
</dbReference>
<accession>A0A413VN19</accession>
<reference evidence="1 2" key="1">
    <citation type="submission" date="2018-08" db="EMBL/GenBank/DDBJ databases">
        <title>A genome reference for cultivated species of the human gut microbiota.</title>
        <authorList>
            <person name="Zou Y."/>
            <person name="Xue W."/>
            <person name="Luo G."/>
        </authorList>
    </citation>
    <scope>NUCLEOTIDE SEQUENCE [LARGE SCALE GENOMIC DNA]</scope>
    <source>
        <strain evidence="1 2">AM40-30BH</strain>
    </source>
</reference>
<dbReference type="Pfam" id="PF13585">
    <property type="entry name" value="CHU_C"/>
    <property type="match status" value="1"/>
</dbReference>
<gene>
    <name evidence="1" type="ORF">DW888_10865</name>
</gene>
<protein>
    <submittedName>
        <fullName evidence="1">T9SS C-terminal target domain-containing protein</fullName>
    </submittedName>
</protein>
<dbReference type="SUPFAM" id="SSF49299">
    <property type="entry name" value="PKD domain"/>
    <property type="match status" value="1"/>
</dbReference>
<evidence type="ECO:0000313" key="1">
    <source>
        <dbReference type="EMBL" id="RHB34952.1"/>
    </source>
</evidence>
<sequence>MSLHRLSYIILFCLAFPFSESWAQIKLNPVAILLLENGTDPTEPKTLEAGGEPYVGSAPLKFRFVANIESPSPTLRYEWNFASDEEFNDPISGSPRYEEETIFDFVTSGTFYVRLQVSDTETEDGPTSISDVFIIQVPESELKIPNAFSPNGDGINDIFKVKYKSLVSFDAVVFNRWGQKLYQWGLTDIDKGWDGTSRGHQVPVGVYFIVIEARGADGVVYKHKGDINILR</sequence>
<dbReference type="InterPro" id="IPR026341">
    <property type="entry name" value="T9SS_type_B"/>
</dbReference>
<proteinExistence type="predicted"/>
<dbReference type="AlphaFoldDB" id="A0A413VN19"/>
<comment type="caution">
    <text evidence="1">The sequence shown here is derived from an EMBL/GenBank/DDBJ whole genome shotgun (WGS) entry which is preliminary data.</text>
</comment>
<evidence type="ECO:0000313" key="2">
    <source>
        <dbReference type="Proteomes" id="UP000284379"/>
    </source>
</evidence>
<dbReference type="InterPro" id="IPR035986">
    <property type="entry name" value="PKD_dom_sf"/>
</dbReference>
<dbReference type="RefSeq" id="WP_025867753.1">
    <property type="nucleotide sequence ID" value="NZ_CABJFV010000007.1"/>
</dbReference>
<organism evidence="1 2">
    <name type="scientific">Bacteroides nordii</name>
    <dbReference type="NCBI Taxonomy" id="291645"/>
    <lineage>
        <taxon>Bacteria</taxon>
        <taxon>Pseudomonadati</taxon>
        <taxon>Bacteroidota</taxon>
        <taxon>Bacteroidia</taxon>
        <taxon>Bacteroidales</taxon>
        <taxon>Bacteroidaceae</taxon>
        <taxon>Bacteroides</taxon>
    </lineage>
</organism>